<dbReference type="Proteomes" id="UP000471120">
    <property type="component" value="Unassembled WGS sequence"/>
</dbReference>
<dbReference type="PANTHER" id="PTHR40761">
    <property type="entry name" value="CONSERVED INTEGRAL MEMBRANE ALANINE VALINE AND LEUCINE RICH PROTEIN-RELATED"/>
    <property type="match status" value="1"/>
</dbReference>
<keyword evidence="1" id="KW-0472">Membrane</keyword>
<protein>
    <recommendedName>
        <fullName evidence="4">DMT family transporter</fullName>
    </recommendedName>
</protein>
<feature type="transmembrane region" description="Helical" evidence="1">
    <location>
        <begin position="134"/>
        <end position="156"/>
    </location>
</feature>
<dbReference type="EMBL" id="QRCM01000001">
    <property type="protein sequence ID" value="TXG92704.1"/>
    <property type="molecule type" value="Genomic_DNA"/>
</dbReference>
<sequence>MTDPAVLSVACAVVAALLFAIASVAQQREAASAAAASGEANLLRTLIRSPRWWAGLAGDGGGYLFQAAALAFGSVLVVQPLLTASLLFALPLSAWFARTPVGRTAWLLAGTLAVALAVFLVVGDPTEQQRDPGFPQWAPALAVVGVVVVAACAAGLAPLAPRVRALGFGVACGTLYGVAAALTKHVVDQFEHGVFSALTGWQTWLLVGCGAAGVYLQQRAFAAGPLTASLPALTIAEPLAAVFLGVTVLGEHLHTGTAGTVVVAIAIVVMIVATVALSRARAEVSVGTPPAAPVS</sequence>
<feature type="transmembrane region" description="Helical" evidence="1">
    <location>
        <begin position="104"/>
        <end position="122"/>
    </location>
</feature>
<comment type="caution">
    <text evidence="2">The sequence shown here is derived from an EMBL/GenBank/DDBJ whole genome shotgun (WGS) entry which is preliminary data.</text>
</comment>
<accession>A0A6P2CIU4</accession>
<name>A0A6P2CIU4_9NOCA</name>
<evidence type="ECO:0008006" key="4">
    <source>
        <dbReference type="Google" id="ProtNLM"/>
    </source>
</evidence>
<gene>
    <name evidence="2" type="ORF">DW322_14105</name>
</gene>
<evidence type="ECO:0000313" key="3">
    <source>
        <dbReference type="Proteomes" id="UP000471120"/>
    </source>
</evidence>
<feature type="transmembrane region" description="Helical" evidence="1">
    <location>
        <begin position="256"/>
        <end position="277"/>
    </location>
</feature>
<feature type="transmembrane region" description="Helical" evidence="1">
    <location>
        <begin position="62"/>
        <end position="92"/>
    </location>
</feature>
<proteinExistence type="predicted"/>
<dbReference type="AlphaFoldDB" id="A0A6P2CIU4"/>
<dbReference type="NCBIfam" id="NF038012">
    <property type="entry name" value="DMT_1"/>
    <property type="match status" value="1"/>
</dbReference>
<evidence type="ECO:0000256" key="1">
    <source>
        <dbReference type="SAM" id="Phobius"/>
    </source>
</evidence>
<evidence type="ECO:0000313" key="2">
    <source>
        <dbReference type="EMBL" id="TXG92704.1"/>
    </source>
</evidence>
<reference evidence="2 3" key="1">
    <citation type="submission" date="2018-07" db="EMBL/GenBank/DDBJ databases">
        <title>Genome sequence of Rhodococcus rhodnii ATCC 35071 from Rhodnius prolixus.</title>
        <authorList>
            <person name="Patel V."/>
            <person name="Vogel K.J."/>
        </authorList>
    </citation>
    <scope>NUCLEOTIDE SEQUENCE [LARGE SCALE GENOMIC DNA]</scope>
    <source>
        <strain evidence="2 3">ATCC 35071</strain>
    </source>
</reference>
<keyword evidence="1" id="KW-0812">Transmembrane</keyword>
<dbReference type="PANTHER" id="PTHR40761:SF1">
    <property type="entry name" value="CONSERVED INTEGRAL MEMBRANE ALANINE VALINE AND LEUCINE RICH PROTEIN-RELATED"/>
    <property type="match status" value="1"/>
</dbReference>
<keyword evidence="1" id="KW-1133">Transmembrane helix</keyword>
<feature type="transmembrane region" description="Helical" evidence="1">
    <location>
        <begin position="194"/>
        <end position="216"/>
    </location>
</feature>
<feature type="transmembrane region" description="Helical" evidence="1">
    <location>
        <begin position="228"/>
        <end position="250"/>
    </location>
</feature>
<feature type="transmembrane region" description="Helical" evidence="1">
    <location>
        <begin position="163"/>
        <end position="182"/>
    </location>
</feature>
<organism evidence="2 3">
    <name type="scientific">Rhodococcus rhodnii</name>
    <dbReference type="NCBI Taxonomy" id="38312"/>
    <lineage>
        <taxon>Bacteria</taxon>
        <taxon>Bacillati</taxon>
        <taxon>Actinomycetota</taxon>
        <taxon>Actinomycetes</taxon>
        <taxon>Mycobacteriales</taxon>
        <taxon>Nocardiaceae</taxon>
        <taxon>Rhodococcus</taxon>
    </lineage>
</organism>